<evidence type="ECO:0000313" key="1">
    <source>
        <dbReference type="EMBL" id="KQC84688.1"/>
    </source>
</evidence>
<organism evidence="1 2">
    <name type="scientific">Butyribacter intestini</name>
    <dbReference type="NCBI Taxonomy" id="1703332"/>
    <lineage>
        <taxon>Bacteria</taxon>
        <taxon>Bacillati</taxon>
        <taxon>Bacillota</taxon>
        <taxon>Clostridia</taxon>
        <taxon>Lachnospirales</taxon>
        <taxon>Lachnospiraceae</taxon>
        <taxon>Butyribacter</taxon>
    </lineage>
</organism>
<dbReference type="Proteomes" id="UP000050833">
    <property type="component" value="Unassembled WGS sequence"/>
</dbReference>
<gene>
    <name evidence="1" type="ORF">APZ18_08115</name>
</gene>
<name>A0AAW3JPP4_9FIRM</name>
<dbReference type="AlphaFoldDB" id="A0AAW3JPP4"/>
<proteinExistence type="predicted"/>
<dbReference type="EMBL" id="LLKB01000005">
    <property type="protein sequence ID" value="KQC84688.1"/>
    <property type="molecule type" value="Genomic_DNA"/>
</dbReference>
<reference evidence="1 2" key="1">
    <citation type="submission" date="2015-10" db="EMBL/GenBank/DDBJ databases">
        <title>Butyribacter intestini gen. nov., sp. nov., a butyric acid-producing bacterium of the family Lachnospiraceae isolated from the human faeces.</title>
        <authorList>
            <person name="Zou Y."/>
            <person name="Xue W."/>
            <person name="Luo G."/>
            <person name="Lv M."/>
        </authorList>
    </citation>
    <scope>NUCLEOTIDE SEQUENCE [LARGE SCALE GENOMIC DNA]</scope>
    <source>
        <strain evidence="1 2">TF01-11</strain>
    </source>
</reference>
<comment type="caution">
    <text evidence="1">The sequence shown here is derived from an EMBL/GenBank/DDBJ whole genome shotgun (WGS) entry which is preliminary data.</text>
</comment>
<protein>
    <submittedName>
        <fullName evidence="1">Uncharacterized protein</fullName>
    </submittedName>
</protein>
<dbReference type="Gene3D" id="3.10.129.130">
    <property type="match status" value="1"/>
</dbReference>
<accession>A0AAW3JPP4</accession>
<dbReference type="InterPro" id="IPR053735">
    <property type="entry name" value="Type_III_TA_endoRNase"/>
</dbReference>
<evidence type="ECO:0000313" key="2">
    <source>
        <dbReference type="Proteomes" id="UP000050833"/>
    </source>
</evidence>
<dbReference type="RefSeq" id="WP_055943659.1">
    <property type="nucleotide sequence ID" value="NZ_JAQDCV010000002.1"/>
</dbReference>
<sequence>MKLVKISNKFFNDCKKNNIHKELMFNEDGRPSVLIVRLKYKGNFHKFVVPLRSNISPTTPKNQYMSLPPNSKTKPHHSHGIHYIKIFPITDKYVQSYLISDPFDLMVKNIIDNNESEIIQACQDYLFECENGNKHFMTPDIDGIIKMLDMLDENKDTN</sequence>
<keyword evidence="2" id="KW-1185">Reference proteome</keyword>